<dbReference type="InterPro" id="IPR017790">
    <property type="entry name" value="Penicillin-binding_protein_2"/>
</dbReference>
<evidence type="ECO:0000259" key="16">
    <source>
        <dbReference type="Pfam" id="PF00905"/>
    </source>
</evidence>
<evidence type="ECO:0000256" key="6">
    <source>
        <dbReference type="ARBA" id="ARBA00022670"/>
    </source>
</evidence>
<dbReference type="GO" id="GO:0009252">
    <property type="term" value="P:peptidoglycan biosynthetic process"/>
    <property type="evidence" value="ECO:0007669"/>
    <property type="project" value="UniProtKB-UniRule"/>
</dbReference>
<sequence length="647" mass="70463">MPLRRRVIKNPAAEADQFRRRAFVAFVGVLVALGVLAGWYFRLQVVQHDEYATRSEANRIKLRPVVPARGVIYDRKGRILADNVPAFRVEVTPEEAGDPGTWLPELAEIFHLTKEEIDGFEATRRVTRGFRPVILKMRVSEEEAARFAVDRWRYPGVELVSYLNRRYTHGELLSHIIGYVGRVDEDDLAGLDEASRALTHIGKTGIERAYEEALRGKVGYEQVETDVAGRPMGVVGRVPAVPGTDLRLSVDIDLQQAMVDAFGEYEGSAVAMDPRTGEILAMISLPGYDTNLFVNGISHADYRALTTNPSRPLFNRLVLGGVAPGSTLKPLIALAGLDSGVRRPEDRVMSTGMFYLPGVSRGWGDSHRGGHGWTDLRKSIAQSVNTYYYQLALDMGIERFDDYMARYGFGRPTGVDLVGEIDGILPSPAYKMETRRERWYPGDTVNISIGQGDWKVTPLQLVRSIAGIADGELRRPHLVKEERVGFDAPWAPLPQPPGTPISPSPENLQVVREGMVQTMQPGGTAWRIASDAPYTMAGKTGTAQVASRRDNAAVNPRSLPLHLRHRSLFVGFAPADRPTIAVAVAVEGGGYGGSTAAPIARQVLDAWLLGRMPGAGQDGTAEEGGAVEAATPPPAPGEASPAAADVH</sequence>
<evidence type="ECO:0000256" key="9">
    <source>
        <dbReference type="ARBA" id="ARBA00022960"/>
    </source>
</evidence>
<keyword evidence="8 14" id="KW-0378">Hydrolase</keyword>
<dbReference type="InterPro" id="IPR001460">
    <property type="entry name" value="PCN-bd_Tpept"/>
</dbReference>
<dbReference type="EMBL" id="JACHTE010000001">
    <property type="protein sequence ID" value="MBB1087137.1"/>
    <property type="molecule type" value="Genomic_DNA"/>
</dbReference>
<dbReference type="Pfam" id="PF03717">
    <property type="entry name" value="PBP_dimer"/>
    <property type="match status" value="1"/>
</dbReference>
<dbReference type="GO" id="GO:0005886">
    <property type="term" value="C:plasma membrane"/>
    <property type="evidence" value="ECO:0007669"/>
    <property type="project" value="UniProtKB-SubCell"/>
</dbReference>
<keyword evidence="4 14" id="KW-0997">Cell inner membrane</keyword>
<evidence type="ECO:0000256" key="3">
    <source>
        <dbReference type="ARBA" id="ARBA00022475"/>
    </source>
</evidence>
<feature type="active site" description="Acyl-ester intermediate" evidence="14">
    <location>
        <position position="326"/>
    </location>
</feature>
<keyword evidence="5 14" id="KW-0121">Carboxypeptidase</keyword>
<accession>A0A7W3YDK8</accession>
<evidence type="ECO:0000256" key="2">
    <source>
        <dbReference type="ARBA" id="ARBA00004236"/>
    </source>
</evidence>
<reference evidence="18 19" key="1">
    <citation type="submission" date="2020-07" db="EMBL/GenBank/DDBJ databases">
        <authorList>
            <person name="Xu S."/>
            <person name="Li A."/>
        </authorList>
    </citation>
    <scope>NUCLEOTIDE SEQUENCE [LARGE SCALE GENOMIC DNA]</scope>
    <source>
        <strain evidence="18 19">SG-8</strain>
    </source>
</reference>
<keyword evidence="11 14" id="KW-1133">Transmembrane helix</keyword>
<dbReference type="SUPFAM" id="SSF56601">
    <property type="entry name" value="beta-lactamase/transpeptidase-like"/>
    <property type="match status" value="1"/>
</dbReference>
<comment type="caution">
    <text evidence="18">The sequence shown here is derived from an EMBL/GenBank/DDBJ whole genome shotgun (WGS) entry which is preliminary data.</text>
</comment>
<evidence type="ECO:0000256" key="13">
    <source>
        <dbReference type="ARBA" id="ARBA00023316"/>
    </source>
</evidence>
<dbReference type="EC" id="3.4.16.4" evidence="14"/>
<comment type="caution">
    <text evidence="14">Lacks conserved residue(s) required for the propagation of feature annotation.</text>
</comment>
<feature type="transmembrane region" description="Helical" evidence="14">
    <location>
        <begin position="21"/>
        <end position="41"/>
    </location>
</feature>
<evidence type="ECO:0000256" key="8">
    <source>
        <dbReference type="ARBA" id="ARBA00022801"/>
    </source>
</evidence>
<keyword evidence="13 14" id="KW-0961">Cell wall biogenesis/degradation</keyword>
<dbReference type="AlphaFoldDB" id="A0A7W3YDK8"/>
<dbReference type="InterPro" id="IPR050515">
    <property type="entry name" value="Beta-lactam/transpept"/>
</dbReference>
<dbReference type="GO" id="GO:0071972">
    <property type="term" value="F:peptidoglycan L,D-transpeptidase activity"/>
    <property type="evidence" value="ECO:0007669"/>
    <property type="project" value="TreeGrafter"/>
</dbReference>
<evidence type="ECO:0000256" key="15">
    <source>
        <dbReference type="SAM" id="MobiDB-lite"/>
    </source>
</evidence>
<evidence type="ECO:0000256" key="4">
    <source>
        <dbReference type="ARBA" id="ARBA00022519"/>
    </source>
</evidence>
<dbReference type="PANTHER" id="PTHR30627">
    <property type="entry name" value="PEPTIDOGLYCAN D,D-TRANSPEPTIDASE"/>
    <property type="match status" value="1"/>
</dbReference>
<feature type="domain" description="Penicillin-binding protein transpeptidase" evidence="16">
    <location>
        <begin position="267"/>
        <end position="604"/>
    </location>
</feature>
<evidence type="ECO:0000256" key="1">
    <source>
        <dbReference type="ARBA" id="ARBA00004167"/>
    </source>
</evidence>
<dbReference type="Gene3D" id="3.30.1390.30">
    <property type="entry name" value="Penicillin-binding protein 2a, domain 3"/>
    <property type="match status" value="1"/>
</dbReference>
<evidence type="ECO:0000256" key="5">
    <source>
        <dbReference type="ARBA" id="ARBA00022645"/>
    </source>
</evidence>
<keyword evidence="3 14" id="KW-1003">Cell membrane</keyword>
<keyword evidence="12 14" id="KW-0472">Membrane</keyword>
<dbReference type="Gene3D" id="3.40.710.10">
    <property type="entry name" value="DD-peptidase/beta-lactamase superfamily"/>
    <property type="match status" value="1"/>
</dbReference>
<evidence type="ECO:0000256" key="10">
    <source>
        <dbReference type="ARBA" id="ARBA00022984"/>
    </source>
</evidence>
<dbReference type="InterPro" id="IPR036138">
    <property type="entry name" value="PBP_dimer_sf"/>
</dbReference>
<evidence type="ECO:0000256" key="7">
    <source>
        <dbReference type="ARBA" id="ARBA00022692"/>
    </source>
</evidence>
<dbReference type="GO" id="GO:0071555">
    <property type="term" value="P:cell wall organization"/>
    <property type="evidence" value="ECO:0007669"/>
    <property type="project" value="UniProtKB-KW"/>
</dbReference>
<dbReference type="Pfam" id="PF00905">
    <property type="entry name" value="Transpeptidase"/>
    <property type="match status" value="1"/>
</dbReference>
<proteinExistence type="inferred from homology"/>
<evidence type="ECO:0000313" key="18">
    <source>
        <dbReference type="EMBL" id="MBB1087137.1"/>
    </source>
</evidence>
<evidence type="ECO:0000256" key="11">
    <source>
        <dbReference type="ARBA" id="ARBA00022989"/>
    </source>
</evidence>
<comment type="pathway">
    <text evidence="14">Cell wall biogenesis; peptidoglycan biosynthesis.</text>
</comment>
<dbReference type="Gene3D" id="3.90.1310.10">
    <property type="entry name" value="Penicillin-binding protein 2a (Domain 2)"/>
    <property type="match status" value="1"/>
</dbReference>
<name>A0A7W3YDK8_9GAMM</name>
<gene>
    <name evidence="14 18" type="primary">mrdA</name>
    <name evidence="18" type="ORF">H4F99_01395</name>
</gene>
<comment type="function">
    <text evidence="14">Catalyzes cross-linking of the peptidoglycan cell wall.</text>
</comment>
<evidence type="ECO:0000256" key="14">
    <source>
        <dbReference type="HAMAP-Rule" id="MF_02081"/>
    </source>
</evidence>
<dbReference type="GO" id="GO:0008360">
    <property type="term" value="P:regulation of cell shape"/>
    <property type="evidence" value="ECO:0007669"/>
    <property type="project" value="UniProtKB-KW"/>
</dbReference>
<keyword evidence="19" id="KW-1185">Reference proteome</keyword>
<dbReference type="RefSeq" id="WP_182667918.1">
    <property type="nucleotide sequence ID" value="NZ_JACHTE010000001.1"/>
</dbReference>
<keyword evidence="10 14" id="KW-0573">Peptidoglycan synthesis</keyword>
<keyword evidence="6 14" id="KW-0645">Protease</keyword>
<dbReference type="HAMAP" id="MF_02081">
    <property type="entry name" value="MrdA_transpept"/>
    <property type="match status" value="1"/>
</dbReference>
<dbReference type="SUPFAM" id="SSF56519">
    <property type="entry name" value="Penicillin binding protein dimerisation domain"/>
    <property type="match status" value="1"/>
</dbReference>
<dbReference type="InterPro" id="IPR005311">
    <property type="entry name" value="PBP_dimer"/>
</dbReference>
<dbReference type="NCBIfam" id="TIGR03423">
    <property type="entry name" value="pbp2_mrdA"/>
    <property type="match status" value="1"/>
</dbReference>
<evidence type="ECO:0000313" key="19">
    <source>
        <dbReference type="Proteomes" id="UP000552587"/>
    </source>
</evidence>
<dbReference type="GO" id="GO:0009002">
    <property type="term" value="F:serine-type D-Ala-D-Ala carboxypeptidase activity"/>
    <property type="evidence" value="ECO:0007669"/>
    <property type="project" value="UniProtKB-UniRule"/>
</dbReference>
<dbReference type="GO" id="GO:0006508">
    <property type="term" value="P:proteolysis"/>
    <property type="evidence" value="ECO:0007669"/>
    <property type="project" value="UniProtKB-KW"/>
</dbReference>
<dbReference type="GO" id="GO:0008658">
    <property type="term" value="F:penicillin binding"/>
    <property type="evidence" value="ECO:0007669"/>
    <property type="project" value="UniProtKB-UniRule"/>
</dbReference>
<comment type="similarity">
    <text evidence="14">Belongs to the transpeptidase family. MrdA subfamily.</text>
</comment>
<keyword evidence="9 14" id="KW-0133">Cell shape</keyword>
<organism evidence="18 19">
    <name type="scientific">Marilutibacter penaei</name>
    <dbReference type="NCBI Taxonomy" id="2759900"/>
    <lineage>
        <taxon>Bacteria</taxon>
        <taxon>Pseudomonadati</taxon>
        <taxon>Pseudomonadota</taxon>
        <taxon>Gammaproteobacteria</taxon>
        <taxon>Lysobacterales</taxon>
        <taxon>Lysobacteraceae</taxon>
        <taxon>Marilutibacter</taxon>
    </lineage>
</organism>
<feature type="region of interest" description="Disordered" evidence="15">
    <location>
        <begin position="614"/>
        <end position="647"/>
    </location>
</feature>
<dbReference type="InterPro" id="IPR012338">
    <property type="entry name" value="Beta-lactam/transpept-like"/>
</dbReference>
<feature type="domain" description="Penicillin-binding protein dimerisation" evidence="17">
    <location>
        <begin position="66"/>
        <end position="232"/>
    </location>
</feature>
<dbReference type="PANTHER" id="PTHR30627:SF2">
    <property type="entry name" value="PEPTIDOGLYCAN D,D-TRANSPEPTIDASE MRDA"/>
    <property type="match status" value="1"/>
</dbReference>
<protein>
    <recommendedName>
        <fullName evidence="14">Peptidoglycan D,D-transpeptidase MrdA</fullName>
        <ecNumber evidence="14">3.4.16.4</ecNumber>
    </recommendedName>
    <alternativeName>
        <fullName evidence="14">Penicillin-binding protein 2</fullName>
        <shortName evidence="14">PBP-2</shortName>
    </alternativeName>
</protein>
<keyword evidence="7 14" id="KW-0812">Transmembrane</keyword>
<evidence type="ECO:0000259" key="17">
    <source>
        <dbReference type="Pfam" id="PF03717"/>
    </source>
</evidence>
<comment type="subcellular location">
    <subcellularLocation>
        <location evidence="14">Cell inner membrane</location>
        <topology evidence="14">Single-pass membrane protein</topology>
    </subcellularLocation>
    <subcellularLocation>
        <location evidence="2">Cell membrane</location>
    </subcellularLocation>
    <subcellularLocation>
        <location evidence="1">Membrane</location>
        <topology evidence="1">Single-pass membrane protein</topology>
    </subcellularLocation>
</comment>
<dbReference type="Proteomes" id="UP000552587">
    <property type="component" value="Unassembled WGS sequence"/>
</dbReference>
<comment type="catalytic activity">
    <reaction evidence="14">
        <text>Preferential cleavage: (Ac)2-L-Lys-D-Ala-|-D-Ala. Also transpeptidation of peptidyl-alanyl moieties that are N-acyl substituents of D-alanine.</text>
        <dbReference type="EC" id="3.4.16.4"/>
    </reaction>
</comment>
<evidence type="ECO:0000256" key="12">
    <source>
        <dbReference type="ARBA" id="ARBA00023136"/>
    </source>
</evidence>
<feature type="compositionally biased region" description="Low complexity" evidence="15">
    <location>
        <begin position="637"/>
        <end position="647"/>
    </location>
</feature>